<comment type="similarity">
    <text evidence="1">Belongs to the short-chain dehydrogenases/reductases (SDR) family.</text>
</comment>
<dbReference type="Proteomes" id="UP000663193">
    <property type="component" value="Chromosome 20"/>
</dbReference>
<name>A0A7U2NPX3_PHANO</name>
<dbReference type="InterPro" id="IPR036291">
    <property type="entry name" value="NAD(P)-bd_dom_sf"/>
</dbReference>
<evidence type="ECO:0000256" key="2">
    <source>
        <dbReference type="ARBA" id="ARBA00022857"/>
    </source>
</evidence>
<evidence type="ECO:0000256" key="3">
    <source>
        <dbReference type="ARBA" id="ARBA00023002"/>
    </source>
</evidence>
<organism evidence="4 5">
    <name type="scientific">Phaeosphaeria nodorum (strain SN15 / ATCC MYA-4574 / FGSC 10173)</name>
    <name type="common">Glume blotch fungus</name>
    <name type="synonym">Parastagonospora nodorum</name>
    <dbReference type="NCBI Taxonomy" id="321614"/>
    <lineage>
        <taxon>Eukaryota</taxon>
        <taxon>Fungi</taxon>
        <taxon>Dikarya</taxon>
        <taxon>Ascomycota</taxon>
        <taxon>Pezizomycotina</taxon>
        <taxon>Dothideomycetes</taxon>
        <taxon>Pleosporomycetidae</taxon>
        <taxon>Pleosporales</taxon>
        <taxon>Pleosporineae</taxon>
        <taxon>Phaeosphaeriaceae</taxon>
        <taxon>Parastagonospora</taxon>
    </lineage>
</organism>
<dbReference type="PANTHER" id="PTHR24320:SF282">
    <property type="entry name" value="WW DOMAIN-CONTAINING OXIDOREDUCTASE"/>
    <property type="match status" value="1"/>
</dbReference>
<keyword evidence="2" id="KW-0521">NADP</keyword>
<dbReference type="KEGG" id="pno:SNOG_14675"/>
<dbReference type="GO" id="GO:0016491">
    <property type="term" value="F:oxidoreductase activity"/>
    <property type="evidence" value="ECO:0007669"/>
    <property type="project" value="UniProtKB-KW"/>
</dbReference>
<dbReference type="OrthoDB" id="191139at2759"/>
<keyword evidence="3" id="KW-0560">Oxidoreductase</keyword>
<dbReference type="EMBL" id="CP069042">
    <property type="protein sequence ID" value="QRD06105.1"/>
    <property type="molecule type" value="Genomic_DNA"/>
</dbReference>
<dbReference type="OMA" id="DGHEAQW"/>
<dbReference type="AlphaFoldDB" id="A0A7U2NPX3"/>
<reference evidence="5" key="1">
    <citation type="journal article" date="2021" name="BMC Genomics">
        <title>Chromosome-level genome assembly and manually-curated proteome of model necrotroph Parastagonospora nodorum Sn15 reveals a genome-wide trove of candidate effector homologs, and redundancy of virulence-related functions within an accessory chromosome.</title>
        <authorList>
            <person name="Bertazzoni S."/>
            <person name="Jones D.A.B."/>
            <person name="Phan H.T."/>
            <person name="Tan K.-C."/>
            <person name="Hane J.K."/>
        </authorList>
    </citation>
    <scope>NUCLEOTIDE SEQUENCE [LARGE SCALE GENOMIC DNA]</scope>
    <source>
        <strain evidence="5">SN15 / ATCC MYA-4574 / FGSC 10173)</strain>
    </source>
</reference>
<dbReference type="InterPro" id="IPR002347">
    <property type="entry name" value="SDR_fam"/>
</dbReference>
<evidence type="ECO:0000313" key="4">
    <source>
        <dbReference type="EMBL" id="QRD06105.1"/>
    </source>
</evidence>
<protein>
    <submittedName>
        <fullName evidence="4">Uncharacterized protein</fullName>
    </submittedName>
</protein>
<dbReference type="Pfam" id="PF00106">
    <property type="entry name" value="adh_short"/>
    <property type="match status" value="1"/>
</dbReference>
<proteinExistence type="inferred from homology"/>
<dbReference type="Gene3D" id="3.40.50.720">
    <property type="entry name" value="NAD(P)-binding Rossmann-like Domain"/>
    <property type="match status" value="1"/>
</dbReference>
<accession>A0A7U2NPX3</accession>
<dbReference type="PANTHER" id="PTHR24320">
    <property type="entry name" value="RETINOL DEHYDROGENASE"/>
    <property type="match status" value="1"/>
</dbReference>
<dbReference type="VEuPathDB" id="FungiDB:JI435_146750"/>
<evidence type="ECO:0000313" key="5">
    <source>
        <dbReference type="Proteomes" id="UP000663193"/>
    </source>
</evidence>
<dbReference type="PRINTS" id="PR00081">
    <property type="entry name" value="GDHRDH"/>
</dbReference>
<dbReference type="RefSeq" id="XP_001804858.1">
    <property type="nucleotide sequence ID" value="XM_001804806.1"/>
</dbReference>
<dbReference type="SUPFAM" id="SSF51735">
    <property type="entry name" value="NAD(P)-binding Rossmann-fold domains"/>
    <property type="match status" value="1"/>
</dbReference>
<sequence length="324" mass="35127">MPFHPSSLPDLTGRTYIVTGATSGIGFFTASHLASHGAHVYICARTASKGATTTSLIKSTHPTANLSVLVLDHTRLSSVVAGAQDFLSKETALHGLVNNAGIMATPYSITEDGYEEQWQVNYLAHWVLTAWLMPVMRETARASERGVVRIVNLSSYGHHSAPGGGIDFEDTSLKSTSNMARYGQSKLANVLHVKTLHGLYGPGSEGEGEGEVWVSAVHPGLVSTSLDKKAELPGFVRFLIAPYRWIGGFVDADKGSWTSLFCAAAKEMKREDCGKYWQRLADPNGWQSSAAKDLELAERLEEWTKKEMTKGGWLVDDGKASAQL</sequence>
<gene>
    <name evidence="4" type="ORF">JI435_146750</name>
</gene>
<keyword evidence="5" id="KW-1185">Reference proteome</keyword>
<evidence type="ECO:0000256" key="1">
    <source>
        <dbReference type="ARBA" id="ARBA00006484"/>
    </source>
</evidence>